<proteinExistence type="predicted"/>
<organism evidence="1">
    <name type="scientific">Arundo donax</name>
    <name type="common">Giant reed</name>
    <name type="synonym">Donax arundinaceus</name>
    <dbReference type="NCBI Taxonomy" id="35708"/>
    <lineage>
        <taxon>Eukaryota</taxon>
        <taxon>Viridiplantae</taxon>
        <taxon>Streptophyta</taxon>
        <taxon>Embryophyta</taxon>
        <taxon>Tracheophyta</taxon>
        <taxon>Spermatophyta</taxon>
        <taxon>Magnoliopsida</taxon>
        <taxon>Liliopsida</taxon>
        <taxon>Poales</taxon>
        <taxon>Poaceae</taxon>
        <taxon>PACMAD clade</taxon>
        <taxon>Arundinoideae</taxon>
        <taxon>Arundineae</taxon>
        <taxon>Arundo</taxon>
    </lineage>
</organism>
<evidence type="ECO:0000313" key="1">
    <source>
        <dbReference type="EMBL" id="JAD86882.1"/>
    </source>
</evidence>
<name>A0A0A9DSX4_ARUDO</name>
<dbReference type="AlphaFoldDB" id="A0A0A9DSX4"/>
<reference evidence="1" key="1">
    <citation type="submission" date="2014-09" db="EMBL/GenBank/DDBJ databases">
        <authorList>
            <person name="Magalhaes I.L.F."/>
            <person name="Oliveira U."/>
            <person name="Santos F.R."/>
            <person name="Vidigal T.H.D.A."/>
            <person name="Brescovit A.D."/>
            <person name="Santos A.J."/>
        </authorList>
    </citation>
    <scope>NUCLEOTIDE SEQUENCE</scope>
    <source>
        <tissue evidence="1">Shoot tissue taken approximately 20 cm above the soil surface</tissue>
    </source>
</reference>
<sequence length="70" mass="8004">MSRTACSDSKDVEIVIVPIKDKEALKIGKSGRDYIMLMLYYLGSLKFEKRMPTHHSSCLAQIRCGLRHSF</sequence>
<protein>
    <submittedName>
        <fullName evidence="1">Uncharacterized protein</fullName>
    </submittedName>
</protein>
<accession>A0A0A9DSX4</accession>
<dbReference type="EMBL" id="GBRH01211013">
    <property type="protein sequence ID" value="JAD86882.1"/>
    <property type="molecule type" value="Transcribed_RNA"/>
</dbReference>
<reference evidence="1" key="2">
    <citation type="journal article" date="2015" name="Data Brief">
        <title>Shoot transcriptome of the giant reed, Arundo donax.</title>
        <authorList>
            <person name="Barrero R.A."/>
            <person name="Guerrero F.D."/>
            <person name="Moolhuijzen P."/>
            <person name="Goolsby J.A."/>
            <person name="Tidwell J."/>
            <person name="Bellgard S.E."/>
            <person name="Bellgard M.I."/>
        </authorList>
    </citation>
    <scope>NUCLEOTIDE SEQUENCE</scope>
    <source>
        <tissue evidence="1">Shoot tissue taken approximately 20 cm above the soil surface</tissue>
    </source>
</reference>